<dbReference type="Gene3D" id="3.40.50.2000">
    <property type="entry name" value="Glycogen Phosphorylase B"/>
    <property type="match status" value="2"/>
</dbReference>
<evidence type="ECO:0000313" key="6">
    <source>
        <dbReference type="EMBL" id="MCL7029223.1"/>
    </source>
</evidence>
<protein>
    <recommendedName>
        <fullName evidence="4">Glycosyltransferase</fullName>
        <ecNumber evidence="4">2.4.1.-</ecNumber>
    </recommendedName>
</protein>
<proteinExistence type="inferred from homology"/>
<evidence type="ECO:0000256" key="3">
    <source>
        <dbReference type="RuleBase" id="RU003718"/>
    </source>
</evidence>
<dbReference type="EMBL" id="JAJJMA010088081">
    <property type="protein sequence ID" value="MCL7029223.1"/>
    <property type="molecule type" value="Genomic_DNA"/>
</dbReference>
<dbReference type="SUPFAM" id="SSF53756">
    <property type="entry name" value="UDP-Glycosyltransferase/glycogen phosphorylase"/>
    <property type="match status" value="1"/>
</dbReference>
<dbReference type="InterPro" id="IPR035595">
    <property type="entry name" value="UDP_glycos_trans_CS"/>
</dbReference>
<dbReference type="PANTHER" id="PTHR48047:SF218">
    <property type="entry name" value="GLYCOSYLTRANSFERASE"/>
    <property type="match status" value="1"/>
</dbReference>
<reference evidence="6" key="1">
    <citation type="submission" date="2022-03" db="EMBL/GenBank/DDBJ databases">
        <title>A functionally conserved STORR gene fusion in Papaver species that diverged 16.8 million years ago.</title>
        <authorList>
            <person name="Catania T."/>
        </authorList>
    </citation>
    <scope>NUCLEOTIDE SEQUENCE</scope>
    <source>
        <strain evidence="6">S-191538</strain>
    </source>
</reference>
<keyword evidence="2 3" id="KW-0808">Transferase</keyword>
<dbReference type="InterPro" id="IPR002213">
    <property type="entry name" value="UDP_glucos_trans"/>
</dbReference>
<evidence type="ECO:0000256" key="1">
    <source>
        <dbReference type="ARBA" id="ARBA00009995"/>
    </source>
</evidence>
<evidence type="ECO:0000313" key="7">
    <source>
        <dbReference type="Proteomes" id="UP001177140"/>
    </source>
</evidence>
<dbReference type="AlphaFoldDB" id="A0AA41V988"/>
<dbReference type="PROSITE" id="PS00375">
    <property type="entry name" value="UDPGT"/>
    <property type="match status" value="1"/>
</dbReference>
<comment type="similarity">
    <text evidence="1 3">Belongs to the UDP-glycosyltransferase family.</text>
</comment>
<dbReference type="Pfam" id="PF00201">
    <property type="entry name" value="UDPGT"/>
    <property type="match status" value="1"/>
</dbReference>
<keyword evidence="3" id="KW-0328">Glycosyltransferase</keyword>
<sequence>MGSPTSSQSTKPKSHHVVIFPFMSQGHTLPLLDLSKCFSNLNLTVTIITTPANALQIQKSISKHPNIHLIQIPFPRIQELPTPCENTKDLPSMSYLPQFFAAVAKLQEPFHQVLQGMEDSCSLPICVISDFFLGFTLDTCRKFHVPRVVFHGMGVLSMVITKHITMHAEALWKSSRFTAKTKTETEKPAETDYINSEESIEFPGLTLPFSMTKVDIPEVLVNVADPDDPGTRFLAEMRESEINSWGVIVNSFAELESEHVANLESFYKQEGAKAWCVGPLFLYHDMDGEDEPDETIQWLDEHEDGSVVYVSFGSQADVSDVQLDEVIHGVEMSSHPFIFVVRSKTWVLPDGLEDKLKGKGLVVREWVNQRRILSHKAIGGFLSHCGWNSVLESISCKVPILAWPMMAEQPLNARIVVDGFGIGLKVPMGGTVDRGDICTVVDELMNSEKGKKAREKVKSLGEAARQAVQTDGSSFKCLNEFIDALT</sequence>
<name>A0AA41V988_PAPNU</name>
<accession>A0AA41V988</accession>
<organism evidence="6 7">
    <name type="scientific">Papaver nudicaule</name>
    <name type="common">Iceland poppy</name>
    <dbReference type="NCBI Taxonomy" id="74823"/>
    <lineage>
        <taxon>Eukaryota</taxon>
        <taxon>Viridiplantae</taxon>
        <taxon>Streptophyta</taxon>
        <taxon>Embryophyta</taxon>
        <taxon>Tracheophyta</taxon>
        <taxon>Spermatophyta</taxon>
        <taxon>Magnoliopsida</taxon>
        <taxon>Ranunculales</taxon>
        <taxon>Papaveraceae</taxon>
        <taxon>Papaveroideae</taxon>
        <taxon>Papaver</taxon>
    </lineage>
</organism>
<evidence type="ECO:0000256" key="4">
    <source>
        <dbReference type="RuleBase" id="RU362057"/>
    </source>
</evidence>
<evidence type="ECO:0000259" key="5">
    <source>
        <dbReference type="Pfam" id="PF26168"/>
    </source>
</evidence>
<dbReference type="FunFam" id="3.40.50.2000:FF:000107">
    <property type="entry name" value="Glycosyltransferase"/>
    <property type="match status" value="1"/>
</dbReference>
<dbReference type="InterPro" id="IPR058980">
    <property type="entry name" value="Glyco_transf_N"/>
</dbReference>
<dbReference type="Pfam" id="PF26168">
    <property type="entry name" value="Glyco_transf_N"/>
    <property type="match status" value="1"/>
</dbReference>
<gene>
    <name evidence="6" type="ORF">MKW94_014742</name>
</gene>
<keyword evidence="7" id="KW-1185">Reference proteome</keyword>
<evidence type="ECO:0000256" key="2">
    <source>
        <dbReference type="ARBA" id="ARBA00022679"/>
    </source>
</evidence>
<dbReference type="PANTHER" id="PTHR48047">
    <property type="entry name" value="GLYCOSYLTRANSFERASE"/>
    <property type="match status" value="1"/>
</dbReference>
<dbReference type="GO" id="GO:0035251">
    <property type="term" value="F:UDP-glucosyltransferase activity"/>
    <property type="evidence" value="ECO:0007669"/>
    <property type="project" value="TreeGrafter"/>
</dbReference>
<feature type="domain" description="Glycosyltransferase N-terminal" evidence="5">
    <location>
        <begin position="16"/>
        <end position="181"/>
    </location>
</feature>
<comment type="caution">
    <text evidence="6">The sequence shown here is derived from an EMBL/GenBank/DDBJ whole genome shotgun (WGS) entry which is preliminary data.</text>
</comment>
<dbReference type="Proteomes" id="UP001177140">
    <property type="component" value="Unassembled WGS sequence"/>
</dbReference>
<dbReference type="EC" id="2.4.1.-" evidence="4"/>
<dbReference type="CDD" id="cd03784">
    <property type="entry name" value="GT1_Gtf-like"/>
    <property type="match status" value="1"/>
</dbReference>